<proteinExistence type="predicted"/>
<dbReference type="Proteomes" id="UP000831562">
    <property type="component" value="Chromosome"/>
</dbReference>
<keyword evidence="1" id="KW-0472">Membrane</keyword>
<evidence type="ECO:0000313" key="3">
    <source>
        <dbReference type="Proteomes" id="UP000831562"/>
    </source>
</evidence>
<sequence>MSLPTPPEAPQKPAQKQEIPSNVYLYDKNDTSPIPLTYDVIDFGKPQGGASPLVGWATGAFFAVGGLWNFFNLNGEGTIFAGILLCAIGGLLIAAGFFMNGYSIIANANGFRSGTANSGEVTEWPVDRGYFTVKVRVGANKTTRMAMNSATLTITRPDNLPLSVQQVTFTGSNTAELRQRCEVQADRIWNWAVAKGYIF</sequence>
<reference evidence="2" key="1">
    <citation type="submission" date="2022-05" db="EMBL/GenBank/DDBJ databases">
        <title>Using nanopore sequencing to obtain complete genomes from saliva samples.</title>
        <authorList>
            <person name="Baker J.L."/>
        </authorList>
    </citation>
    <scope>NUCLEOTIDE SEQUENCE</scope>
    <source>
        <strain evidence="2">JCVI-JB-Lp32</strain>
    </source>
</reference>
<organism evidence="2 3">
    <name type="scientific">Lancefieldella parvula</name>
    <dbReference type="NCBI Taxonomy" id="1382"/>
    <lineage>
        <taxon>Bacteria</taxon>
        <taxon>Bacillati</taxon>
        <taxon>Actinomycetota</taxon>
        <taxon>Coriobacteriia</taxon>
        <taxon>Coriobacteriales</taxon>
        <taxon>Atopobiaceae</taxon>
        <taxon>Lancefieldella</taxon>
    </lineage>
</organism>
<keyword evidence="1" id="KW-0812">Transmembrane</keyword>
<feature type="transmembrane region" description="Helical" evidence="1">
    <location>
        <begin position="77"/>
        <end position="99"/>
    </location>
</feature>
<protein>
    <submittedName>
        <fullName evidence="2">Uncharacterized protein</fullName>
    </submittedName>
</protein>
<feature type="transmembrane region" description="Helical" evidence="1">
    <location>
        <begin position="53"/>
        <end position="71"/>
    </location>
</feature>
<gene>
    <name evidence="2" type="ORF">M3I19_06965</name>
</gene>
<dbReference type="AlphaFoldDB" id="A0A9E7DBH1"/>
<name>A0A9E7DBH1_9ACTN</name>
<keyword evidence="1" id="KW-1133">Transmembrane helix</keyword>
<dbReference type="EMBL" id="CP097092">
    <property type="protein sequence ID" value="UQF78009.1"/>
    <property type="molecule type" value="Genomic_DNA"/>
</dbReference>
<accession>A0A9E7DBH1</accession>
<evidence type="ECO:0000313" key="2">
    <source>
        <dbReference type="EMBL" id="UQF78009.1"/>
    </source>
</evidence>
<evidence type="ECO:0000256" key="1">
    <source>
        <dbReference type="SAM" id="Phobius"/>
    </source>
</evidence>